<proteinExistence type="predicted"/>
<dbReference type="InterPro" id="IPR036322">
    <property type="entry name" value="WD40_repeat_dom_sf"/>
</dbReference>
<dbReference type="GO" id="GO:0030621">
    <property type="term" value="F:U4 snRNA binding"/>
    <property type="evidence" value="ECO:0007669"/>
    <property type="project" value="TreeGrafter"/>
</dbReference>
<dbReference type="Gene3D" id="2.130.10.10">
    <property type="entry name" value="YVTN repeat-like/Quinoprotein amine dehydrogenase"/>
    <property type="match status" value="3"/>
</dbReference>
<organism evidence="6 7">
    <name type="scientific">Parthenolecanium corni</name>
    <dbReference type="NCBI Taxonomy" id="536013"/>
    <lineage>
        <taxon>Eukaryota</taxon>
        <taxon>Metazoa</taxon>
        <taxon>Ecdysozoa</taxon>
        <taxon>Arthropoda</taxon>
        <taxon>Hexapoda</taxon>
        <taxon>Insecta</taxon>
        <taxon>Pterygota</taxon>
        <taxon>Neoptera</taxon>
        <taxon>Paraneoptera</taxon>
        <taxon>Hemiptera</taxon>
        <taxon>Sternorrhyncha</taxon>
        <taxon>Coccoidea</taxon>
        <taxon>Coccidae</taxon>
        <taxon>Parthenolecanium</taxon>
    </lineage>
</organism>
<dbReference type="PROSITE" id="PS00678">
    <property type="entry name" value="WD_REPEATS_1"/>
    <property type="match status" value="1"/>
</dbReference>
<keyword evidence="1 3" id="KW-0853">WD repeat</keyword>
<feature type="repeat" description="WD" evidence="3">
    <location>
        <begin position="401"/>
        <end position="442"/>
    </location>
</feature>
<accession>A0AAN9XZU1</accession>
<dbReference type="InterPro" id="IPR001680">
    <property type="entry name" value="WD40_rpt"/>
</dbReference>
<feature type="domain" description="Pre-mRNA processing factor 4 (PRP4)-like" evidence="5">
    <location>
        <begin position="95"/>
        <end position="148"/>
    </location>
</feature>
<dbReference type="PRINTS" id="PR00320">
    <property type="entry name" value="GPROTEINBRPT"/>
</dbReference>
<dbReference type="EMBL" id="JBBCAQ010000036">
    <property type="protein sequence ID" value="KAK7575478.1"/>
    <property type="molecule type" value="Genomic_DNA"/>
</dbReference>
<keyword evidence="2" id="KW-0677">Repeat</keyword>
<evidence type="ECO:0000313" key="7">
    <source>
        <dbReference type="Proteomes" id="UP001367676"/>
    </source>
</evidence>
<dbReference type="CDD" id="cd00200">
    <property type="entry name" value="WD40"/>
    <property type="match status" value="1"/>
</dbReference>
<dbReference type="PANTHER" id="PTHR19846">
    <property type="entry name" value="WD40 REPEAT PROTEIN"/>
    <property type="match status" value="1"/>
</dbReference>
<dbReference type="SMART" id="SM00500">
    <property type="entry name" value="SFM"/>
    <property type="match status" value="1"/>
</dbReference>
<dbReference type="FunFam" id="2.130.10.10:FF:001211">
    <property type="entry name" value="CBN-PRP-4 protein"/>
    <property type="match status" value="1"/>
</dbReference>
<dbReference type="PROSITE" id="PS50294">
    <property type="entry name" value="WD_REPEATS_REGION"/>
    <property type="match status" value="4"/>
</dbReference>
<feature type="repeat" description="WD" evidence="3">
    <location>
        <begin position="443"/>
        <end position="485"/>
    </location>
</feature>
<sequence length="520" mass="58554">MTENSINNKELGISSSISNDVNDDVPFGDASSESSDSSPNASPSSVDERVARDVGNVNISTEYMELEEGTLAEDRQALLEQFERRKKARQVNVSTDDTEVKRNLRQLGEPICLFGEGPAERRIRLRELLSRIGETIQSNENQKHHVDEEKSKFRRDKNRETTWYHEGSQALKEARFDIACYSLIRAKQRISRLREEAALPESTRTARKQELHKYLSSLVINCSQIGDDRPISYCTFSPDSSMIATASWSGLCKLWSVPGCELLRTFRGHSCYAGAIVFHPHATSDVSDRICALASCAHDGSVKLWKMDSETPIAEVEGHAPHRVSRIKFHPSGRFLGTCCYDHSWRLFDLVKCEEVLHQEGHCKPVYCMAFQCDGSVVATGGLDAFGRVWDLRTGRCVMFMEGHLKSIYGIDFSPDGYHIATGSEDNTARIWDLRKRSCTYTIPAHMNLVSGVKYQPTNGHYLITSSYDNTARVWSDKTWQPLKSLSGHDGKVMSLDIAPNGKYIVTASYDRTFKLWAPE</sequence>
<dbReference type="SUPFAM" id="SSF158230">
    <property type="entry name" value="PRP4-like"/>
    <property type="match status" value="1"/>
</dbReference>
<feature type="repeat" description="WD" evidence="3">
    <location>
        <begin position="359"/>
        <end position="400"/>
    </location>
</feature>
<dbReference type="InterPro" id="IPR036285">
    <property type="entry name" value="PRP4-like_sf"/>
</dbReference>
<dbReference type="Gene3D" id="4.10.280.110">
    <property type="entry name" value="Pre-mRNA processing factor 4 domain"/>
    <property type="match status" value="1"/>
</dbReference>
<evidence type="ECO:0000313" key="6">
    <source>
        <dbReference type="EMBL" id="KAK7575478.1"/>
    </source>
</evidence>
<dbReference type="GO" id="GO:0017070">
    <property type="term" value="F:U6 snRNA binding"/>
    <property type="evidence" value="ECO:0007669"/>
    <property type="project" value="TreeGrafter"/>
</dbReference>
<dbReference type="PANTHER" id="PTHR19846:SF0">
    <property type="entry name" value="PRE-MRNA PROCESSING FACTOR 4"/>
    <property type="match status" value="1"/>
</dbReference>
<dbReference type="Proteomes" id="UP001367676">
    <property type="component" value="Unassembled WGS sequence"/>
</dbReference>
<reference evidence="6 7" key="1">
    <citation type="submission" date="2024-03" db="EMBL/GenBank/DDBJ databases">
        <title>Adaptation during the transition from Ophiocordyceps entomopathogen to insect associate is accompanied by gene loss and intensified selection.</title>
        <authorList>
            <person name="Ward C.M."/>
            <person name="Onetto C.A."/>
            <person name="Borneman A.R."/>
        </authorList>
    </citation>
    <scope>NUCLEOTIDE SEQUENCE [LARGE SCALE GENOMIC DNA]</scope>
    <source>
        <strain evidence="6">AWRI1</strain>
        <tissue evidence="6">Single Adult Female</tissue>
    </source>
</reference>
<dbReference type="Pfam" id="PF08799">
    <property type="entry name" value="PRP4"/>
    <property type="match status" value="1"/>
</dbReference>
<evidence type="ECO:0000259" key="5">
    <source>
        <dbReference type="SMART" id="SM00500"/>
    </source>
</evidence>
<evidence type="ECO:0000256" key="2">
    <source>
        <dbReference type="ARBA" id="ARBA00022737"/>
    </source>
</evidence>
<dbReference type="AlphaFoldDB" id="A0AAN9XZU1"/>
<dbReference type="SUPFAM" id="SSF50978">
    <property type="entry name" value="WD40 repeat-like"/>
    <property type="match status" value="1"/>
</dbReference>
<dbReference type="InterPro" id="IPR014906">
    <property type="entry name" value="PRP4-like"/>
</dbReference>
<dbReference type="PROSITE" id="PS50082">
    <property type="entry name" value="WD_REPEATS_2"/>
    <property type="match status" value="4"/>
</dbReference>
<dbReference type="SMART" id="SM00320">
    <property type="entry name" value="WD40"/>
    <property type="match status" value="7"/>
</dbReference>
<dbReference type="InterPro" id="IPR015943">
    <property type="entry name" value="WD40/YVTN_repeat-like_dom_sf"/>
</dbReference>
<dbReference type="InterPro" id="IPR020472">
    <property type="entry name" value="WD40_PAC1"/>
</dbReference>
<name>A0AAN9XZU1_9HEMI</name>
<feature type="repeat" description="WD" evidence="3">
    <location>
        <begin position="486"/>
        <end position="520"/>
    </location>
</feature>
<evidence type="ECO:0000256" key="4">
    <source>
        <dbReference type="SAM" id="MobiDB-lite"/>
    </source>
</evidence>
<dbReference type="InterPro" id="IPR019775">
    <property type="entry name" value="WD40_repeat_CS"/>
</dbReference>
<feature type="region of interest" description="Disordered" evidence="4">
    <location>
        <begin position="1"/>
        <end position="52"/>
    </location>
</feature>
<dbReference type="GO" id="GO:0046540">
    <property type="term" value="C:U4/U6 x U5 tri-snRNP complex"/>
    <property type="evidence" value="ECO:0007669"/>
    <property type="project" value="TreeGrafter"/>
</dbReference>
<evidence type="ECO:0000256" key="3">
    <source>
        <dbReference type="PROSITE-ProRule" id="PRU00221"/>
    </source>
</evidence>
<dbReference type="FunFam" id="2.130.10.10:FF:000443">
    <property type="entry name" value="U4/U6 small nuclear ribonucleoprotein Prp4"/>
    <property type="match status" value="1"/>
</dbReference>
<feature type="compositionally biased region" description="Low complexity" evidence="4">
    <location>
        <begin position="29"/>
        <end position="45"/>
    </location>
</feature>
<gene>
    <name evidence="6" type="ORF">V9T40_011764</name>
</gene>
<dbReference type="Pfam" id="PF00400">
    <property type="entry name" value="WD40"/>
    <property type="match status" value="7"/>
</dbReference>
<comment type="caution">
    <text evidence="6">The sequence shown here is derived from an EMBL/GenBank/DDBJ whole genome shotgun (WGS) entry which is preliminary data.</text>
</comment>
<protein>
    <recommendedName>
        <fullName evidence="5">Pre-mRNA processing factor 4 (PRP4)-like domain-containing protein</fullName>
    </recommendedName>
</protein>
<evidence type="ECO:0000256" key="1">
    <source>
        <dbReference type="ARBA" id="ARBA00022574"/>
    </source>
</evidence>
<keyword evidence="7" id="KW-1185">Reference proteome</keyword>
<dbReference type="GO" id="GO:0000398">
    <property type="term" value="P:mRNA splicing, via spliceosome"/>
    <property type="evidence" value="ECO:0007669"/>
    <property type="project" value="TreeGrafter"/>
</dbReference>